<dbReference type="Pfam" id="PF13188">
    <property type="entry name" value="PAS_8"/>
    <property type="match status" value="2"/>
</dbReference>
<feature type="transmembrane region" description="Helical" evidence="1">
    <location>
        <begin position="6"/>
        <end position="25"/>
    </location>
</feature>
<feature type="domain" description="PAS" evidence="2">
    <location>
        <begin position="466"/>
        <end position="539"/>
    </location>
</feature>
<dbReference type="InterPro" id="IPR000160">
    <property type="entry name" value="GGDEF_dom"/>
</dbReference>
<feature type="domain" description="HD-GYP" evidence="5">
    <location>
        <begin position="746"/>
        <end position="934"/>
    </location>
</feature>
<evidence type="ECO:0008006" key="8">
    <source>
        <dbReference type="Google" id="ProtNLM"/>
    </source>
</evidence>
<sequence length="934" mass="106164">MDFSIFLYILLLAVFLYLIIAGFALKYREVEGAYGFSVLMIATAVYCLGYFFQLQSTDEQAVTTWINFQYIGAASIPGIWLVFVIRYCGLGYWLTPGKMIGIGAIPAITVLSANSTFVDSWLYSGVQLEFVEGITLVKYNLLFGYYIFFVYALLSVLIGLALLIYSYFKFKQDNNSKRFLLLSIGAAVPLLAYIVSVTSTSSLNLDLVPLSSLLTAFIYLYNVYTYEMFRSVSISKDVIYNTLQDAIIVTNDKHCITEMNHTAQKYFGELEKVIGKSIDEILSKIDAQGVFRYQGQALWFSIKVNPIDIFDNRDSLTNNNLYILRDVTDSVLAQQALYESEEKYRTLFDHMQEGFAFHEIICDEQGQAVDYRFLDVNPSFERITGLQKEQIVGQRVLDILPNTESYWIEEYGKVALQGTSITFENYSIEVEKYFSVTAFSPQHGQFAVIFFDITDRVLLEKATFKEKERLRTTLMSVGDGVIVTDKQANVVMLNNVAQTLTGYSEEEAAGMPFSKVFTIINQETKQKCKDPVELVLKSGKIETLEENTLLIAKDGTKTMIADSAAPILVKNVEIQGVVVVFRDITEEFERQEQITYLSYHDQLTGLYNRRYFEEQLKRVDTERNLPLSMIVIDVNSLKLINDSFGHTMGDKLIQKTAEILRSACRADEIIARWGGDEFVVLLPNTALEQVASVGERIIQLTKEFDFAPVLISLSVGWATKLDSCEDTQEIFKQAEDRMYRHKLLYSDKIKRQIIEKINQHLHRVSKDEEQHALRVAKLCTCIAEKLVMPREDKQDLITAAKVHDIGKIAINTEILDKAGPLSEEEWIEMKRHPEVGFRILSAVNDFSNIAEIVLSHHEHWDGSGYPKGLRGKEIPIHSRVLSVAEAFDSMTHNSSYRKAISEADALRKLQEQAGKQFDPEVVKLLSEIINNDIC</sequence>
<dbReference type="Pfam" id="PF00990">
    <property type="entry name" value="GGDEF"/>
    <property type="match status" value="1"/>
</dbReference>
<evidence type="ECO:0000313" key="7">
    <source>
        <dbReference type="Proteomes" id="UP000094296"/>
    </source>
</evidence>
<dbReference type="InterPro" id="IPR043128">
    <property type="entry name" value="Rev_trsase/Diguanyl_cyclase"/>
</dbReference>
<dbReference type="Proteomes" id="UP000094296">
    <property type="component" value="Unassembled WGS sequence"/>
</dbReference>
<organism evidence="6 7">
    <name type="scientific">Desulfuribacillus alkaliarsenatis</name>
    <dbReference type="NCBI Taxonomy" id="766136"/>
    <lineage>
        <taxon>Bacteria</taxon>
        <taxon>Bacillati</taxon>
        <taxon>Bacillota</taxon>
        <taxon>Desulfuribacillia</taxon>
        <taxon>Desulfuribacillales</taxon>
        <taxon>Desulfuribacillaceae</taxon>
        <taxon>Desulfuribacillus</taxon>
    </lineage>
</organism>
<dbReference type="NCBIfam" id="TIGR00254">
    <property type="entry name" value="GGDEF"/>
    <property type="match status" value="1"/>
</dbReference>
<dbReference type="InterPro" id="IPR029787">
    <property type="entry name" value="Nucleotide_cyclase"/>
</dbReference>
<dbReference type="Pfam" id="PF13426">
    <property type="entry name" value="PAS_9"/>
    <property type="match status" value="1"/>
</dbReference>
<keyword evidence="1" id="KW-0472">Membrane</keyword>
<keyword evidence="1" id="KW-1133">Transmembrane helix</keyword>
<dbReference type="PANTHER" id="PTHR44757">
    <property type="entry name" value="DIGUANYLATE CYCLASE DGCP"/>
    <property type="match status" value="1"/>
</dbReference>
<dbReference type="AlphaFoldDB" id="A0A1E5FZ15"/>
<dbReference type="Gene3D" id="1.10.3210.10">
    <property type="entry name" value="Hypothetical protein af1432"/>
    <property type="match status" value="1"/>
</dbReference>
<feature type="domain" description="PAS" evidence="2">
    <location>
        <begin position="363"/>
        <end position="419"/>
    </location>
</feature>
<dbReference type="InterPro" id="IPR052155">
    <property type="entry name" value="Biofilm_reg_signaling"/>
</dbReference>
<evidence type="ECO:0000259" key="3">
    <source>
        <dbReference type="PROSITE" id="PS50113"/>
    </source>
</evidence>
<dbReference type="Pfam" id="PF13487">
    <property type="entry name" value="HD_5"/>
    <property type="match status" value="1"/>
</dbReference>
<dbReference type="SMART" id="SM00091">
    <property type="entry name" value="PAS"/>
    <property type="match status" value="3"/>
</dbReference>
<dbReference type="CDD" id="cd01949">
    <property type="entry name" value="GGDEF"/>
    <property type="match status" value="1"/>
</dbReference>
<dbReference type="EMBL" id="MIJE01000034">
    <property type="protein sequence ID" value="OEF95813.1"/>
    <property type="molecule type" value="Genomic_DNA"/>
</dbReference>
<dbReference type="RefSeq" id="WP_069644085.1">
    <property type="nucleotide sequence ID" value="NZ_MIJE01000034.1"/>
</dbReference>
<dbReference type="Gene3D" id="3.30.70.270">
    <property type="match status" value="1"/>
</dbReference>
<evidence type="ECO:0000259" key="2">
    <source>
        <dbReference type="PROSITE" id="PS50112"/>
    </source>
</evidence>
<dbReference type="InterPro" id="IPR003607">
    <property type="entry name" value="HD/PDEase_dom"/>
</dbReference>
<evidence type="ECO:0000313" key="6">
    <source>
        <dbReference type="EMBL" id="OEF95813.1"/>
    </source>
</evidence>
<dbReference type="Pfam" id="PF16927">
    <property type="entry name" value="HisKA_7TM"/>
    <property type="match status" value="1"/>
</dbReference>
<keyword evidence="1" id="KW-0812">Transmembrane</keyword>
<feature type="transmembrane region" description="Helical" evidence="1">
    <location>
        <begin position="179"/>
        <end position="195"/>
    </location>
</feature>
<dbReference type="OrthoDB" id="9759607at2"/>
<dbReference type="SUPFAM" id="SSF55785">
    <property type="entry name" value="PYP-like sensor domain (PAS domain)"/>
    <property type="match status" value="3"/>
</dbReference>
<feature type="transmembrane region" description="Helical" evidence="1">
    <location>
        <begin position="64"/>
        <end position="88"/>
    </location>
</feature>
<feature type="transmembrane region" description="Helical" evidence="1">
    <location>
        <begin position="32"/>
        <end position="52"/>
    </location>
</feature>
<dbReference type="SUPFAM" id="SSF109604">
    <property type="entry name" value="HD-domain/PDEase-like"/>
    <property type="match status" value="1"/>
</dbReference>
<feature type="transmembrane region" description="Helical" evidence="1">
    <location>
        <begin position="100"/>
        <end position="123"/>
    </location>
</feature>
<dbReference type="InterPro" id="IPR000014">
    <property type="entry name" value="PAS"/>
</dbReference>
<accession>A0A1E5FZ15</accession>
<dbReference type="CDD" id="cd00077">
    <property type="entry name" value="HDc"/>
    <property type="match status" value="1"/>
</dbReference>
<dbReference type="Gene3D" id="3.30.450.20">
    <property type="entry name" value="PAS domain"/>
    <property type="match status" value="3"/>
</dbReference>
<feature type="domain" description="GGDEF" evidence="4">
    <location>
        <begin position="625"/>
        <end position="756"/>
    </location>
</feature>
<dbReference type="PROSITE" id="PS50113">
    <property type="entry name" value="PAC"/>
    <property type="match status" value="1"/>
</dbReference>
<dbReference type="CDD" id="cd00130">
    <property type="entry name" value="PAS"/>
    <property type="match status" value="3"/>
</dbReference>
<dbReference type="InterPro" id="IPR035965">
    <property type="entry name" value="PAS-like_dom_sf"/>
</dbReference>
<evidence type="ECO:0000256" key="1">
    <source>
        <dbReference type="SAM" id="Phobius"/>
    </source>
</evidence>
<name>A0A1E5FZ15_9FIRM</name>
<feature type="domain" description="PAC" evidence="3">
    <location>
        <begin position="544"/>
        <end position="596"/>
    </location>
</feature>
<comment type="caution">
    <text evidence="6">The sequence shown here is derived from an EMBL/GenBank/DDBJ whole genome shotgun (WGS) entry which is preliminary data.</text>
</comment>
<dbReference type="InterPro" id="IPR031621">
    <property type="entry name" value="HisKA_7TM"/>
</dbReference>
<dbReference type="SMART" id="SM00267">
    <property type="entry name" value="GGDEF"/>
    <property type="match status" value="1"/>
</dbReference>
<gene>
    <name evidence="6" type="ORF">BHF68_10450</name>
</gene>
<evidence type="ECO:0000259" key="4">
    <source>
        <dbReference type="PROSITE" id="PS50887"/>
    </source>
</evidence>
<dbReference type="PANTHER" id="PTHR44757:SF4">
    <property type="entry name" value="DIGUANYLATE CYCLASE DGCE-RELATED"/>
    <property type="match status" value="1"/>
</dbReference>
<protein>
    <recommendedName>
        <fullName evidence="8">Diguanylate cyclase</fullName>
    </recommendedName>
</protein>
<dbReference type="InterPro" id="IPR037522">
    <property type="entry name" value="HD_GYP_dom"/>
</dbReference>
<dbReference type="PROSITE" id="PS50887">
    <property type="entry name" value="GGDEF"/>
    <property type="match status" value="1"/>
</dbReference>
<proteinExistence type="predicted"/>
<dbReference type="PROSITE" id="PS51832">
    <property type="entry name" value="HD_GYP"/>
    <property type="match status" value="1"/>
</dbReference>
<feature type="transmembrane region" description="Helical" evidence="1">
    <location>
        <begin position="143"/>
        <end position="167"/>
    </location>
</feature>
<evidence type="ECO:0000259" key="5">
    <source>
        <dbReference type="PROSITE" id="PS51832"/>
    </source>
</evidence>
<dbReference type="NCBIfam" id="TIGR00229">
    <property type="entry name" value="sensory_box"/>
    <property type="match status" value="2"/>
</dbReference>
<dbReference type="SMART" id="SM00471">
    <property type="entry name" value="HDc"/>
    <property type="match status" value="1"/>
</dbReference>
<dbReference type="SUPFAM" id="SSF55073">
    <property type="entry name" value="Nucleotide cyclase"/>
    <property type="match status" value="1"/>
</dbReference>
<dbReference type="STRING" id="766136.BHF68_10450"/>
<keyword evidence="7" id="KW-1185">Reference proteome</keyword>
<dbReference type="InterPro" id="IPR000700">
    <property type="entry name" value="PAS-assoc_C"/>
</dbReference>
<reference evidence="6 7" key="1">
    <citation type="submission" date="2016-09" db="EMBL/GenBank/DDBJ databases">
        <title>Draft genome sequence for the type strain of Desulfuribacillus alkaliarsenatis AHT28, an obligately anaerobic, sulfidogenic bacterium isolated from Russian soda lake sediments.</title>
        <authorList>
            <person name="Abin C.A."/>
            <person name="Hollibaugh J.T."/>
        </authorList>
    </citation>
    <scope>NUCLEOTIDE SEQUENCE [LARGE SCALE GENOMIC DNA]</scope>
    <source>
        <strain evidence="6 7">AHT28</strain>
    </source>
</reference>
<dbReference type="PROSITE" id="PS50112">
    <property type="entry name" value="PAS"/>
    <property type="match status" value="2"/>
</dbReference>